<feature type="chain" id="PRO_5043765627" evidence="2">
    <location>
        <begin position="18"/>
        <end position="260"/>
    </location>
</feature>
<name>A0AAV9VYP9_9PEZI</name>
<gene>
    <name evidence="3" type="ORF">TWF481_011492</name>
</gene>
<keyword evidence="4" id="KW-1185">Reference proteome</keyword>
<comment type="caution">
    <text evidence="3">The sequence shown here is derived from an EMBL/GenBank/DDBJ whole genome shotgun (WGS) entry which is preliminary data.</text>
</comment>
<evidence type="ECO:0000313" key="4">
    <source>
        <dbReference type="Proteomes" id="UP001370758"/>
    </source>
</evidence>
<dbReference type="AlphaFoldDB" id="A0AAV9VYP9"/>
<sequence>MLTATLLAAFAFVRAFARDPIPLNSNIAGSNNAPPPGFSETLSIYGPEPNVVPLKTQAAYFSMLLQLSSTNEWDAFNVFTTDYTTCHTLNPAIRAIKSRVRAALSSTGSRDAQPGIKNMGFRFPDNTVAPDISIKVFRTAPPVVKGGRVASGSTNPYGSCYEAAGSRDSRVVNIQEWIDMNEDDRLKWLKPRWWAPFYYRLRETDSFLVMPPPVKERASLGVQAGPQAGRTARLQAQKESDGSRRRDESYEALRELGIQI</sequence>
<evidence type="ECO:0000256" key="2">
    <source>
        <dbReference type="SAM" id="SignalP"/>
    </source>
</evidence>
<feature type="compositionally biased region" description="Basic and acidic residues" evidence="1">
    <location>
        <begin position="236"/>
        <end position="249"/>
    </location>
</feature>
<organism evidence="3 4">
    <name type="scientific">Arthrobotrys musiformis</name>
    <dbReference type="NCBI Taxonomy" id="47236"/>
    <lineage>
        <taxon>Eukaryota</taxon>
        <taxon>Fungi</taxon>
        <taxon>Dikarya</taxon>
        <taxon>Ascomycota</taxon>
        <taxon>Pezizomycotina</taxon>
        <taxon>Orbiliomycetes</taxon>
        <taxon>Orbiliales</taxon>
        <taxon>Orbiliaceae</taxon>
        <taxon>Arthrobotrys</taxon>
    </lineage>
</organism>
<feature type="region of interest" description="Disordered" evidence="1">
    <location>
        <begin position="219"/>
        <end position="249"/>
    </location>
</feature>
<proteinExistence type="predicted"/>
<evidence type="ECO:0000256" key="1">
    <source>
        <dbReference type="SAM" id="MobiDB-lite"/>
    </source>
</evidence>
<dbReference type="EMBL" id="JAVHJL010000008">
    <property type="protein sequence ID" value="KAK6498922.1"/>
    <property type="molecule type" value="Genomic_DNA"/>
</dbReference>
<dbReference type="Proteomes" id="UP001370758">
    <property type="component" value="Unassembled WGS sequence"/>
</dbReference>
<evidence type="ECO:0000313" key="3">
    <source>
        <dbReference type="EMBL" id="KAK6498922.1"/>
    </source>
</evidence>
<protein>
    <submittedName>
        <fullName evidence="3">Uncharacterized protein</fullName>
    </submittedName>
</protein>
<keyword evidence="2" id="KW-0732">Signal</keyword>
<reference evidence="3 4" key="1">
    <citation type="submission" date="2023-08" db="EMBL/GenBank/DDBJ databases">
        <authorList>
            <person name="Palmer J.M."/>
        </authorList>
    </citation>
    <scope>NUCLEOTIDE SEQUENCE [LARGE SCALE GENOMIC DNA]</scope>
    <source>
        <strain evidence="3 4">TWF481</strain>
    </source>
</reference>
<feature type="signal peptide" evidence="2">
    <location>
        <begin position="1"/>
        <end position="17"/>
    </location>
</feature>
<accession>A0AAV9VYP9</accession>